<dbReference type="InParanoid" id="W3WU43"/>
<dbReference type="PANTHER" id="PTHR42051">
    <property type="entry name" value="MEIOTICALLY UP-REGULATED PROTEIN PB1A10.08"/>
    <property type="match status" value="1"/>
</dbReference>
<protein>
    <submittedName>
        <fullName evidence="2">Uncharacterized protein</fullName>
    </submittedName>
</protein>
<dbReference type="OrthoDB" id="4181307at2759"/>
<dbReference type="AlphaFoldDB" id="W3WU43"/>
<evidence type="ECO:0000313" key="3">
    <source>
        <dbReference type="Proteomes" id="UP000030651"/>
    </source>
</evidence>
<dbReference type="KEGG" id="pfy:PFICI_11748"/>
<evidence type="ECO:0000313" key="2">
    <source>
        <dbReference type="EMBL" id="ETS76361.1"/>
    </source>
</evidence>
<reference evidence="3" key="1">
    <citation type="journal article" date="2015" name="BMC Genomics">
        <title>Genomic and transcriptomic analysis of the endophytic fungus Pestalotiopsis fici reveals its lifestyle and high potential for synthesis of natural products.</title>
        <authorList>
            <person name="Wang X."/>
            <person name="Zhang X."/>
            <person name="Liu L."/>
            <person name="Xiang M."/>
            <person name="Wang W."/>
            <person name="Sun X."/>
            <person name="Che Y."/>
            <person name="Guo L."/>
            <person name="Liu G."/>
            <person name="Guo L."/>
            <person name="Wang C."/>
            <person name="Yin W.B."/>
            <person name="Stadler M."/>
            <person name="Zhang X."/>
            <person name="Liu X."/>
        </authorList>
    </citation>
    <scope>NUCLEOTIDE SEQUENCE [LARGE SCALE GENOMIC DNA]</scope>
    <source>
        <strain evidence="3">W106-1 / CGMCC3.15140</strain>
    </source>
</reference>
<feature type="region of interest" description="Disordered" evidence="1">
    <location>
        <begin position="247"/>
        <end position="285"/>
    </location>
</feature>
<feature type="region of interest" description="Disordered" evidence="1">
    <location>
        <begin position="417"/>
        <end position="464"/>
    </location>
</feature>
<feature type="region of interest" description="Disordered" evidence="1">
    <location>
        <begin position="1"/>
        <end position="148"/>
    </location>
</feature>
<proteinExistence type="predicted"/>
<dbReference type="InterPro" id="IPR034443">
    <property type="entry name" value="PB1A10.08"/>
</dbReference>
<accession>W3WU43</accession>
<dbReference type="RefSeq" id="XP_007838520.1">
    <property type="nucleotide sequence ID" value="XM_007840329.1"/>
</dbReference>
<name>W3WU43_PESFW</name>
<keyword evidence="3" id="KW-1185">Reference proteome</keyword>
<dbReference type="PANTHER" id="PTHR42051:SF1">
    <property type="entry name" value="MEIOTICALLY UP-REGULATED PROTEIN PB1A10.08"/>
    <property type="match status" value="1"/>
</dbReference>
<feature type="compositionally biased region" description="Low complexity" evidence="1">
    <location>
        <begin position="27"/>
        <end position="41"/>
    </location>
</feature>
<feature type="compositionally biased region" description="Polar residues" evidence="1">
    <location>
        <begin position="81"/>
        <end position="90"/>
    </location>
</feature>
<dbReference type="GeneID" id="19276761"/>
<gene>
    <name evidence="2" type="ORF">PFICI_11748</name>
</gene>
<dbReference type="EMBL" id="KI912117">
    <property type="protein sequence ID" value="ETS76361.1"/>
    <property type="molecule type" value="Genomic_DNA"/>
</dbReference>
<organism evidence="2 3">
    <name type="scientific">Pestalotiopsis fici (strain W106-1 / CGMCC3.15140)</name>
    <dbReference type="NCBI Taxonomy" id="1229662"/>
    <lineage>
        <taxon>Eukaryota</taxon>
        <taxon>Fungi</taxon>
        <taxon>Dikarya</taxon>
        <taxon>Ascomycota</taxon>
        <taxon>Pezizomycotina</taxon>
        <taxon>Sordariomycetes</taxon>
        <taxon>Xylariomycetidae</taxon>
        <taxon>Amphisphaeriales</taxon>
        <taxon>Sporocadaceae</taxon>
        <taxon>Pestalotiopsis</taxon>
    </lineage>
</organism>
<feature type="compositionally biased region" description="Low complexity" evidence="1">
    <location>
        <begin position="54"/>
        <end position="68"/>
    </location>
</feature>
<dbReference type="STRING" id="1229662.W3WU43"/>
<dbReference type="OMA" id="IQMQTYR"/>
<evidence type="ECO:0000256" key="1">
    <source>
        <dbReference type="SAM" id="MobiDB-lite"/>
    </source>
</evidence>
<dbReference type="eggNOG" id="ENOG502S38Y">
    <property type="taxonomic scope" value="Eukaryota"/>
</dbReference>
<dbReference type="HOGENOM" id="CLU_023951_1_0_1"/>
<dbReference type="Proteomes" id="UP000030651">
    <property type="component" value="Unassembled WGS sequence"/>
</dbReference>
<sequence length="525" mass="57682">MMLNPRSYLHSRQQPVPGLPTSKRAKASSSASSSTSSTTFLSRRRDEPIATSPNQSSNAVLSSRSSSNMPKRKEPRDLSHSPPSTSTTMANAVARPTTPTSAVQIPVKNKHEASYMHKTRHHADGHPRRQSSGSHRRRDKRSSDALPPSVAALLAITSIPPQARRGNGRQRMTVDSIVPRSQVSEKDLSHELSLASSLGRSPMDVLMSPPDEVLEEDASITSDSCFTSALSTRAGSLESLPSLGDSFGTTLPSVDSPVTPRGRRFRQPRRSLEPVSSPPGEKEEHPLWVNPEIDEVEFEVYTPSPVEADKQQDTVFLPLKTAFKSNLTASLRALRSAARSLSQFTASSVPAEDLLTRSILTMDPRVPFTDERRPPVLEEEPSEAMRRYLNPTDSARLDTRATSTPSTRSFTASIQMQTYKVQRSRKPVTASANRTIAPPPPASPRAAPAPVSFPPGPRQREIRENSDFIRIAVLEHLMRKRGKFDTTQEGHARWLLPPRKANTKPYEIGSDGVPARWVSVGQDVV</sequence>